<evidence type="ECO:0000313" key="1">
    <source>
        <dbReference type="EMBL" id="KAG2083564.1"/>
    </source>
</evidence>
<gene>
    <name evidence="1" type="ORF">F5147DRAFT_589933</name>
</gene>
<name>A0A9P7EQD9_9AGAM</name>
<dbReference type="AlphaFoldDB" id="A0A9P7EQD9"/>
<comment type="caution">
    <text evidence="1">The sequence shown here is derived from an EMBL/GenBank/DDBJ whole genome shotgun (WGS) entry which is preliminary data.</text>
</comment>
<sequence>YSTLARIAMDICAISTSLVLCKQLFSGGAETTTAHCSYLSAKHFEQLQMLKFS</sequence>
<feature type="non-terminal residue" evidence="1">
    <location>
        <position position="1"/>
    </location>
</feature>
<dbReference type="GeneID" id="64694413"/>
<keyword evidence="2" id="KW-1185">Reference proteome</keyword>
<protein>
    <recommendedName>
        <fullName evidence="3">HAT C-terminal dimerisation domain-containing protein</fullName>
    </recommendedName>
</protein>
<accession>A0A9P7EQD9</accession>
<proteinExistence type="predicted"/>
<evidence type="ECO:0000313" key="2">
    <source>
        <dbReference type="Proteomes" id="UP000823399"/>
    </source>
</evidence>
<dbReference type="EMBL" id="JABBWM010000268">
    <property type="protein sequence ID" value="KAG2083564.1"/>
    <property type="molecule type" value="Genomic_DNA"/>
</dbReference>
<organism evidence="1 2">
    <name type="scientific">Suillus discolor</name>
    <dbReference type="NCBI Taxonomy" id="1912936"/>
    <lineage>
        <taxon>Eukaryota</taxon>
        <taxon>Fungi</taxon>
        <taxon>Dikarya</taxon>
        <taxon>Basidiomycota</taxon>
        <taxon>Agaricomycotina</taxon>
        <taxon>Agaricomycetes</taxon>
        <taxon>Agaricomycetidae</taxon>
        <taxon>Boletales</taxon>
        <taxon>Suillineae</taxon>
        <taxon>Suillaceae</taxon>
        <taxon>Suillus</taxon>
    </lineage>
</organism>
<dbReference type="OrthoDB" id="3262464at2759"/>
<reference evidence="1" key="1">
    <citation type="journal article" date="2020" name="New Phytol.">
        <title>Comparative genomics reveals dynamic genome evolution in host specialist ectomycorrhizal fungi.</title>
        <authorList>
            <person name="Lofgren L.A."/>
            <person name="Nguyen N.H."/>
            <person name="Vilgalys R."/>
            <person name="Ruytinx J."/>
            <person name="Liao H.L."/>
            <person name="Branco S."/>
            <person name="Kuo A."/>
            <person name="LaButti K."/>
            <person name="Lipzen A."/>
            <person name="Andreopoulos W."/>
            <person name="Pangilinan J."/>
            <person name="Riley R."/>
            <person name="Hundley H."/>
            <person name="Na H."/>
            <person name="Barry K."/>
            <person name="Grigoriev I.V."/>
            <person name="Stajich J.E."/>
            <person name="Kennedy P.G."/>
        </authorList>
    </citation>
    <scope>NUCLEOTIDE SEQUENCE</scope>
    <source>
        <strain evidence="1">FC423</strain>
    </source>
</reference>
<evidence type="ECO:0008006" key="3">
    <source>
        <dbReference type="Google" id="ProtNLM"/>
    </source>
</evidence>
<dbReference type="RefSeq" id="XP_041284421.1">
    <property type="nucleotide sequence ID" value="XM_041432154.1"/>
</dbReference>
<dbReference type="Proteomes" id="UP000823399">
    <property type="component" value="Unassembled WGS sequence"/>
</dbReference>